<evidence type="ECO:0000313" key="7">
    <source>
        <dbReference type="EMBL" id="CAK7356833.1"/>
    </source>
</evidence>
<feature type="transmembrane region" description="Helical" evidence="6">
    <location>
        <begin position="26"/>
        <end position="51"/>
    </location>
</feature>
<dbReference type="GO" id="GO:0005524">
    <property type="term" value="F:ATP binding"/>
    <property type="evidence" value="ECO:0007669"/>
    <property type="project" value="UniProtKB-KW"/>
</dbReference>
<dbReference type="GO" id="GO:0016020">
    <property type="term" value="C:membrane"/>
    <property type="evidence" value="ECO:0007669"/>
    <property type="project" value="InterPro"/>
</dbReference>
<keyword evidence="4 6" id="KW-1133">Transmembrane helix</keyword>
<evidence type="ECO:0000256" key="3">
    <source>
        <dbReference type="ARBA" id="ARBA00022840"/>
    </source>
</evidence>
<keyword evidence="1 6" id="KW-0812">Transmembrane</keyword>
<sequence>MVVTIRAFNVTDIFFKNYRMLNSNAAMAWLILRVETLQNLILLSAALLIVLQPGKRLPGFVGQSLSYAITLNTIQVIMTRFRCNLSNYIVSVERIEQFMHIPPEPPAIVEDMRPPFSWPTDGRIELQDLKKQYRPNAPLVLKGITCTFVEETRVDMLAAKGQEAAIYDGPD</sequence>
<evidence type="ECO:0000313" key="8">
    <source>
        <dbReference type="Proteomes" id="UP001314170"/>
    </source>
</evidence>
<accession>A0AAV1SUD7</accession>
<dbReference type="PANTHER" id="PTHR24223">
    <property type="entry name" value="ATP-BINDING CASSETTE SUB-FAMILY C"/>
    <property type="match status" value="1"/>
</dbReference>
<dbReference type="SUPFAM" id="SSF90123">
    <property type="entry name" value="ABC transporter transmembrane region"/>
    <property type="match status" value="1"/>
</dbReference>
<dbReference type="InterPro" id="IPR036640">
    <property type="entry name" value="ABC1_TM_sf"/>
</dbReference>
<gene>
    <name evidence="7" type="ORF">DCAF_LOCUS27114</name>
</gene>
<keyword evidence="2" id="KW-0547">Nucleotide-binding</keyword>
<dbReference type="Proteomes" id="UP001314170">
    <property type="component" value="Unassembled WGS sequence"/>
</dbReference>
<evidence type="ECO:0000256" key="6">
    <source>
        <dbReference type="SAM" id="Phobius"/>
    </source>
</evidence>
<comment type="caution">
    <text evidence="7">The sequence shown here is derived from an EMBL/GenBank/DDBJ whole genome shotgun (WGS) entry which is preliminary data.</text>
</comment>
<dbReference type="EMBL" id="CAWUPB010001197">
    <property type="protein sequence ID" value="CAK7356833.1"/>
    <property type="molecule type" value="Genomic_DNA"/>
</dbReference>
<dbReference type="PANTHER" id="PTHR24223:SF108">
    <property type="entry name" value="ABC TRANSPORTER C FAMILY MEMBER 8"/>
    <property type="match status" value="1"/>
</dbReference>
<reference evidence="7 8" key="1">
    <citation type="submission" date="2024-01" db="EMBL/GenBank/DDBJ databases">
        <authorList>
            <person name="Waweru B."/>
        </authorList>
    </citation>
    <scope>NUCLEOTIDE SEQUENCE [LARGE SCALE GENOMIC DNA]</scope>
</reference>
<keyword evidence="3" id="KW-0067">ATP-binding</keyword>
<dbReference type="InterPro" id="IPR050173">
    <property type="entry name" value="ABC_transporter_C-like"/>
</dbReference>
<dbReference type="Gene3D" id="1.20.1560.10">
    <property type="entry name" value="ABC transporter type 1, transmembrane domain"/>
    <property type="match status" value="1"/>
</dbReference>
<protein>
    <recommendedName>
        <fullName evidence="9">ABC transmembrane type-1 domain-containing protein</fullName>
    </recommendedName>
</protein>
<evidence type="ECO:0000256" key="2">
    <source>
        <dbReference type="ARBA" id="ARBA00022741"/>
    </source>
</evidence>
<dbReference type="GO" id="GO:0042626">
    <property type="term" value="F:ATPase-coupled transmembrane transporter activity"/>
    <property type="evidence" value="ECO:0007669"/>
    <property type="project" value="TreeGrafter"/>
</dbReference>
<keyword evidence="8" id="KW-1185">Reference proteome</keyword>
<evidence type="ECO:0000256" key="4">
    <source>
        <dbReference type="ARBA" id="ARBA00022989"/>
    </source>
</evidence>
<evidence type="ECO:0000256" key="5">
    <source>
        <dbReference type="ARBA" id="ARBA00023136"/>
    </source>
</evidence>
<evidence type="ECO:0008006" key="9">
    <source>
        <dbReference type="Google" id="ProtNLM"/>
    </source>
</evidence>
<keyword evidence="5 6" id="KW-0472">Membrane</keyword>
<evidence type="ECO:0000256" key="1">
    <source>
        <dbReference type="ARBA" id="ARBA00022692"/>
    </source>
</evidence>
<dbReference type="AlphaFoldDB" id="A0AAV1SUD7"/>
<proteinExistence type="predicted"/>
<organism evidence="7 8">
    <name type="scientific">Dovyalis caffra</name>
    <dbReference type="NCBI Taxonomy" id="77055"/>
    <lineage>
        <taxon>Eukaryota</taxon>
        <taxon>Viridiplantae</taxon>
        <taxon>Streptophyta</taxon>
        <taxon>Embryophyta</taxon>
        <taxon>Tracheophyta</taxon>
        <taxon>Spermatophyta</taxon>
        <taxon>Magnoliopsida</taxon>
        <taxon>eudicotyledons</taxon>
        <taxon>Gunneridae</taxon>
        <taxon>Pentapetalae</taxon>
        <taxon>rosids</taxon>
        <taxon>fabids</taxon>
        <taxon>Malpighiales</taxon>
        <taxon>Salicaceae</taxon>
        <taxon>Flacourtieae</taxon>
        <taxon>Dovyalis</taxon>
    </lineage>
</organism>
<name>A0AAV1SUD7_9ROSI</name>